<evidence type="ECO:0000313" key="2">
    <source>
        <dbReference type="EMBL" id="PKF33804.1"/>
    </source>
</evidence>
<evidence type="ECO:0000313" key="3">
    <source>
        <dbReference type="Proteomes" id="UP000233553"/>
    </source>
</evidence>
<sequence>MNIEASVPLVSAKRVTKKKVEQSSLIKYRLMIFSRFILAIFGGYYFAAIAAMLMGFLFAAEPSKANAVFGATMLAFVIHCAVFIWVFLVNSTVKVWLGVIVPSVLMTLIYWFLKG</sequence>
<comment type="caution">
    <text evidence="2">The sequence shown here is derived from an EMBL/GenBank/DDBJ whole genome shotgun (WGS) entry which is preliminary data.</text>
</comment>
<dbReference type="EMBL" id="PISJ01000012">
    <property type="protein sequence ID" value="PKF33804.1"/>
    <property type="molecule type" value="Genomic_DNA"/>
</dbReference>
<feature type="transmembrane region" description="Helical" evidence="1">
    <location>
        <begin position="65"/>
        <end position="88"/>
    </location>
</feature>
<accession>A0A2N0WFE0</accession>
<feature type="transmembrane region" description="Helical" evidence="1">
    <location>
        <begin position="95"/>
        <end position="113"/>
    </location>
</feature>
<keyword evidence="1" id="KW-0472">Membrane</keyword>
<keyword evidence="1" id="KW-1133">Transmembrane helix</keyword>
<evidence type="ECO:0000256" key="1">
    <source>
        <dbReference type="SAM" id="Phobius"/>
    </source>
</evidence>
<protein>
    <submittedName>
        <fullName evidence="2">Iron transporter</fullName>
    </submittedName>
</protein>
<dbReference type="Proteomes" id="UP000233553">
    <property type="component" value="Unassembled WGS sequence"/>
</dbReference>
<name>A0A2N0WFE0_9GAMM</name>
<reference evidence="2 3" key="1">
    <citation type="submission" date="2017-12" db="EMBL/GenBank/DDBJ databases">
        <title>Draft Genome sequences of multiple microbial strains isolated from spacecraft associated surfaces.</title>
        <authorList>
            <person name="Seuylemezian A."/>
            <person name="Vaishampayan P."/>
            <person name="Venkateswaran K."/>
        </authorList>
    </citation>
    <scope>NUCLEOTIDE SEQUENCE [LARGE SCALE GENOMIC DNA]</scope>
    <source>
        <strain evidence="2 3">2P01AA</strain>
    </source>
</reference>
<dbReference type="Pfam" id="PF12365">
    <property type="entry name" value="DUF3649"/>
    <property type="match status" value="1"/>
</dbReference>
<dbReference type="AlphaFoldDB" id="A0A2N0WFE0"/>
<proteinExistence type="predicted"/>
<organism evidence="2 3">
    <name type="scientific">Acinetobacter proteolyticus</name>
    <dbReference type="NCBI Taxonomy" id="1776741"/>
    <lineage>
        <taxon>Bacteria</taxon>
        <taxon>Pseudomonadati</taxon>
        <taxon>Pseudomonadota</taxon>
        <taxon>Gammaproteobacteria</taxon>
        <taxon>Moraxellales</taxon>
        <taxon>Moraxellaceae</taxon>
        <taxon>Acinetobacter</taxon>
    </lineage>
</organism>
<gene>
    <name evidence="2" type="ORF">CW311_08115</name>
</gene>
<dbReference type="RefSeq" id="WP_101236206.1">
    <property type="nucleotide sequence ID" value="NZ_PISJ01000012.1"/>
</dbReference>
<keyword evidence="1" id="KW-0812">Transmembrane</keyword>
<feature type="transmembrane region" description="Helical" evidence="1">
    <location>
        <begin position="36"/>
        <end position="59"/>
    </location>
</feature>
<dbReference type="InterPro" id="IPR022109">
    <property type="entry name" value="DUF3649"/>
</dbReference>